<feature type="region of interest" description="Disordered" evidence="13">
    <location>
        <begin position="1"/>
        <end position="22"/>
    </location>
</feature>
<dbReference type="InterPro" id="IPR003594">
    <property type="entry name" value="HATPase_dom"/>
</dbReference>
<evidence type="ECO:0000256" key="2">
    <source>
        <dbReference type="ARBA" id="ARBA00004141"/>
    </source>
</evidence>
<evidence type="ECO:0000256" key="9">
    <source>
        <dbReference type="ARBA" id="ARBA00022840"/>
    </source>
</evidence>
<evidence type="ECO:0000256" key="11">
    <source>
        <dbReference type="ARBA" id="ARBA00023012"/>
    </source>
</evidence>
<dbReference type="GO" id="GO:0007234">
    <property type="term" value="P:osmosensory signaling via phosphorelay pathway"/>
    <property type="evidence" value="ECO:0007669"/>
    <property type="project" value="TreeGrafter"/>
</dbReference>
<evidence type="ECO:0000256" key="13">
    <source>
        <dbReference type="SAM" id="MobiDB-lite"/>
    </source>
</evidence>
<dbReference type="SMART" id="SM00091">
    <property type="entry name" value="PAS"/>
    <property type="match status" value="1"/>
</dbReference>
<keyword evidence="18" id="KW-1185">Reference proteome</keyword>
<dbReference type="InterPro" id="IPR000014">
    <property type="entry name" value="PAS"/>
</dbReference>
<dbReference type="SUPFAM" id="SSF55785">
    <property type="entry name" value="PYP-like sensor domain (PAS domain)"/>
    <property type="match status" value="1"/>
</dbReference>
<dbReference type="PROSITE" id="PS50112">
    <property type="entry name" value="PAS"/>
    <property type="match status" value="1"/>
</dbReference>
<dbReference type="SUPFAM" id="SSF47384">
    <property type="entry name" value="Homodimeric domain of signal transducing histidine kinase"/>
    <property type="match status" value="1"/>
</dbReference>
<dbReference type="NCBIfam" id="TIGR00229">
    <property type="entry name" value="sensory_box"/>
    <property type="match status" value="1"/>
</dbReference>
<keyword evidence="9" id="KW-0067">ATP-binding</keyword>
<dbReference type="Gene3D" id="3.30.565.10">
    <property type="entry name" value="Histidine kinase-like ATPase, C-terminal domain"/>
    <property type="match status" value="1"/>
</dbReference>
<evidence type="ECO:0000256" key="8">
    <source>
        <dbReference type="ARBA" id="ARBA00022777"/>
    </source>
</evidence>
<dbReference type="PANTHER" id="PTHR42878">
    <property type="entry name" value="TWO-COMPONENT HISTIDINE KINASE"/>
    <property type="match status" value="1"/>
</dbReference>
<accession>A0A7K1TKA2</accession>
<dbReference type="PROSITE" id="PS50109">
    <property type="entry name" value="HIS_KIN"/>
    <property type="match status" value="1"/>
</dbReference>
<evidence type="ECO:0000256" key="6">
    <source>
        <dbReference type="ARBA" id="ARBA00022692"/>
    </source>
</evidence>
<dbReference type="EMBL" id="WQKZ01000007">
    <property type="protein sequence ID" value="MVN78802.1"/>
    <property type="molecule type" value="Genomic_DNA"/>
</dbReference>
<dbReference type="Pfam" id="PF02518">
    <property type="entry name" value="HATPase_c"/>
    <property type="match status" value="1"/>
</dbReference>
<dbReference type="Gene3D" id="1.10.287.130">
    <property type="match status" value="1"/>
</dbReference>
<evidence type="ECO:0000256" key="7">
    <source>
        <dbReference type="ARBA" id="ARBA00022741"/>
    </source>
</evidence>
<keyword evidence="11" id="KW-0902">Two-component regulatory system</keyword>
<reference evidence="17 18" key="1">
    <citation type="submission" date="2019-12" db="EMBL/GenBank/DDBJ databases">
        <title>Hymenobacter sp. HMF4947 Genome sequencing and assembly.</title>
        <authorList>
            <person name="Kang H."/>
            <person name="Cha I."/>
            <person name="Kim H."/>
            <person name="Joh K."/>
        </authorList>
    </citation>
    <scope>NUCLEOTIDE SEQUENCE [LARGE SCALE GENOMIC DNA]</scope>
    <source>
        <strain evidence="17 18">HMF4947</strain>
    </source>
</reference>
<comment type="catalytic activity">
    <reaction evidence="1">
        <text>ATP + protein L-histidine = ADP + protein N-phospho-L-histidine.</text>
        <dbReference type="EC" id="2.7.13.3"/>
    </reaction>
</comment>
<evidence type="ECO:0000256" key="5">
    <source>
        <dbReference type="ARBA" id="ARBA00022679"/>
    </source>
</evidence>
<keyword evidence="4" id="KW-0597">Phosphoprotein</keyword>
<dbReference type="CDD" id="cd00075">
    <property type="entry name" value="HATPase"/>
    <property type="match status" value="1"/>
</dbReference>
<dbReference type="GO" id="GO:0000156">
    <property type="term" value="F:phosphorelay response regulator activity"/>
    <property type="evidence" value="ECO:0007669"/>
    <property type="project" value="TreeGrafter"/>
</dbReference>
<keyword evidence="8" id="KW-0418">Kinase</keyword>
<dbReference type="RefSeq" id="WP_157569280.1">
    <property type="nucleotide sequence ID" value="NZ_WQKZ01000007.1"/>
</dbReference>
<name>A0A7K1TKA2_9BACT</name>
<dbReference type="GO" id="GO:0016020">
    <property type="term" value="C:membrane"/>
    <property type="evidence" value="ECO:0007669"/>
    <property type="project" value="UniProtKB-SubCell"/>
</dbReference>
<dbReference type="PRINTS" id="PR00344">
    <property type="entry name" value="BCTRLSENSOR"/>
</dbReference>
<organism evidence="17 18">
    <name type="scientific">Hymenobacter ginkgonis</name>
    <dbReference type="NCBI Taxonomy" id="2682976"/>
    <lineage>
        <taxon>Bacteria</taxon>
        <taxon>Pseudomonadati</taxon>
        <taxon>Bacteroidota</taxon>
        <taxon>Cytophagia</taxon>
        <taxon>Cytophagales</taxon>
        <taxon>Hymenobacteraceae</taxon>
        <taxon>Hymenobacter</taxon>
    </lineage>
</organism>
<dbReference type="InterPro" id="IPR050351">
    <property type="entry name" value="BphY/WalK/GraS-like"/>
</dbReference>
<keyword evidence="6" id="KW-0812">Transmembrane</keyword>
<dbReference type="InterPro" id="IPR036890">
    <property type="entry name" value="HATPase_C_sf"/>
</dbReference>
<evidence type="ECO:0000313" key="17">
    <source>
        <dbReference type="EMBL" id="MVN78802.1"/>
    </source>
</evidence>
<evidence type="ECO:0000256" key="10">
    <source>
        <dbReference type="ARBA" id="ARBA00022989"/>
    </source>
</evidence>
<evidence type="ECO:0000256" key="1">
    <source>
        <dbReference type="ARBA" id="ARBA00000085"/>
    </source>
</evidence>
<dbReference type="Pfam" id="PF13426">
    <property type="entry name" value="PAS_9"/>
    <property type="match status" value="1"/>
</dbReference>
<evidence type="ECO:0000259" key="14">
    <source>
        <dbReference type="PROSITE" id="PS50109"/>
    </source>
</evidence>
<dbReference type="PANTHER" id="PTHR42878:SF7">
    <property type="entry name" value="SENSOR HISTIDINE KINASE GLRK"/>
    <property type="match status" value="1"/>
</dbReference>
<evidence type="ECO:0000259" key="16">
    <source>
        <dbReference type="PROSITE" id="PS50113"/>
    </source>
</evidence>
<dbReference type="PROSITE" id="PS50113">
    <property type="entry name" value="PAC"/>
    <property type="match status" value="1"/>
</dbReference>
<dbReference type="InterPro" id="IPR004358">
    <property type="entry name" value="Sig_transdc_His_kin-like_C"/>
</dbReference>
<proteinExistence type="predicted"/>
<dbReference type="AlphaFoldDB" id="A0A7K1TKA2"/>
<dbReference type="Gene3D" id="3.30.450.20">
    <property type="entry name" value="PAS domain"/>
    <property type="match status" value="1"/>
</dbReference>
<keyword evidence="7" id="KW-0547">Nucleotide-binding</keyword>
<dbReference type="CDD" id="cd00130">
    <property type="entry name" value="PAS"/>
    <property type="match status" value="1"/>
</dbReference>
<dbReference type="SMART" id="SM00387">
    <property type="entry name" value="HATPase_c"/>
    <property type="match status" value="1"/>
</dbReference>
<dbReference type="FunFam" id="3.30.565.10:FF:000006">
    <property type="entry name" value="Sensor histidine kinase WalK"/>
    <property type="match status" value="1"/>
</dbReference>
<evidence type="ECO:0000256" key="3">
    <source>
        <dbReference type="ARBA" id="ARBA00012438"/>
    </source>
</evidence>
<protein>
    <recommendedName>
        <fullName evidence="3">histidine kinase</fullName>
        <ecNumber evidence="3">2.7.13.3</ecNumber>
    </recommendedName>
</protein>
<keyword evidence="10" id="KW-1133">Transmembrane helix</keyword>
<keyword evidence="12" id="KW-0472">Membrane</keyword>
<evidence type="ECO:0000259" key="15">
    <source>
        <dbReference type="PROSITE" id="PS50112"/>
    </source>
</evidence>
<dbReference type="InterPro" id="IPR036097">
    <property type="entry name" value="HisK_dim/P_sf"/>
</dbReference>
<comment type="caution">
    <text evidence="17">The sequence shown here is derived from an EMBL/GenBank/DDBJ whole genome shotgun (WGS) entry which is preliminary data.</text>
</comment>
<dbReference type="GO" id="GO:0005524">
    <property type="term" value="F:ATP binding"/>
    <property type="evidence" value="ECO:0007669"/>
    <property type="project" value="UniProtKB-KW"/>
</dbReference>
<dbReference type="InterPro" id="IPR003661">
    <property type="entry name" value="HisK_dim/P_dom"/>
</dbReference>
<dbReference type="SUPFAM" id="SSF55874">
    <property type="entry name" value="ATPase domain of HSP90 chaperone/DNA topoisomerase II/histidine kinase"/>
    <property type="match status" value="1"/>
</dbReference>
<dbReference type="InterPro" id="IPR035965">
    <property type="entry name" value="PAS-like_dom_sf"/>
</dbReference>
<feature type="domain" description="PAS" evidence="15">
    <location>
        <begin position="52"/>
        <end position="107"/>
    </location>
</feature>
<dbReference type="InterPro" id="IPR005467">
    <property type="entry name" value="His_kinase_dom"/>
</dbReference>
<feature type="domain" description="Histidine kinase" evidence="14">
    <location>
        <begin position="188"/>
        <end position="410"/>
    </location>
</feature>
<dbReference type="CDD" id="cd00082">
    <property type="entry name" value="HisKA"/>
    <property type="match status" value="1"/>
</dbReference>
<dbReference type="GO" id="GO:0000155">
    <property type="term" value="F:phosphorelay sensor kinase activity"/>
    <property type="evidence" value="ECO:0007669"/>
    <property type="project" value="InterPro"/>
</dbReference>
<sequence>MPALMPDATPNSPERPATAPQDQALQQENRELLAHQATADAHQLHQQQYEQSQVRFRTVFENSPLGQKIITPDLMIRQVNAAVVAMLGYTSPEELIGRRILEFAHPQFRADWHHLQAQLWEHKLPHFSLETCLVRADGSSFWCQVTSVLFPDEDAELGYTILEDISERKGLEKQLKRLYDAQETILHLATHDLKGPIGHIELLADLLQREVAGRAGTGPPAPEMLHYLALIQNACAHATTLLEDLLYVGDLDANELHKLPTDLGTYLPARLELHQLAATKKGVTLAVDLPAAGLFAPLHPDKFGRVLDNLLSNALKFTPAGGTVTIGGHEHEGKARLSVRDTGIGIPGKLLGNLFDKFNPTRRAGLQGETTTGLGLFIAKQIVQLHGGDIWVESREREGTCFFIELPGGRSQPAD</sequence>
<evidence type="ECO:0000256" key="12">
    <source>
        <dbReference type="ARBA" id="ARBA00023136"/>
    </source>
</evidence>
<dbReference type="InterPro" id="IPR000700">
    <property type="entry name" value="PAS-assoc_C"/>
</dbReference>
<dbReference type="GO" id="GO:0030295">
    <property type="term" value="F:protein kinase activator activity"/>
    <property type="evidence" value="ECO:0007669"/>
    <property type="project" value="TreeGrafter"/>
</dbReference>
<feature type="domain" description="PAC" evidence="16">
    <location>
        <begin position="127"/>
        <end position="177"/>
    </location>
</feature>
<dbReference type="Proteomes" id="UP000441336">
    <property type="component" value="Unassembled WGS sequence"/>
</dbReference>
<gene>
    <name evidence="17" type="ORF">GO988_20915</name>
</gene>
<evidence type="ECO:0000256" key="4">
    <source>
        <dbReference type="ARBA" id="ARBA00022553"/>
    </source>
</evidence>
<evidence type="ECO:0000313" key="18">
    <source>
        <dbReference type="Proteomes" id="UP000441336"/>
    </source>
</evidence>
<keyword evidence="5" id="KW-0808">Transferase</keyword>
<dbReference type="EC" id="2.7.13.3" evidence="3"/>
<comment type="subcellular location">
    <subcellularLocation>
        <location evidence="2">Membrane</location>
        <topology evidence="2">Multi-pass membrane protein</topology>
    </subcellularLocation>
</comment>